<dbReference type="VEuPathDB" id="FungiDB:SCHCODRAFT_02514537"/>
<dbReference type="AlphaFoldDB" id="D8QFB0"/>
<dbReference type="Gene3D" id="3.80.10.10">
    <property type="entry name" value="Ribonuclease Inhibitor"/>
    <property type="match status" value="1"/>
</dbReference>
<name>D8QFB0_SCHCM</name>
<evidence type="ECO:0008006" key="3">
    <source>
        <dbReference type="Google" id="ProtNLM"/>
    </source>
</evidence>
<proteinExistence type="predicted"/>
<feature type="non-terminal residue" evidence="1">
    <location>
        <position position="546"/>
    </location>
</feature>
<dbReference type="KEGG" id="scm:SCHCO_02514537"/>
<dbReference type="GeneID" id="9592054"/>
<dbReference type="HOGENOM" id="CLU_498895_0_0_1"/>
<dbReference type="OrthoDB" id="10617858at2759"/>
<dbReference type="EMBL" id="GL377311">
    <property type="protein sequence ID" value="EFI93097.1"/>
    <property type="molecule type" value="Genomic_DNA"/>
</dbReference>
<evidence type="ECO:0000313" key="1">
    <source>
        <dbReference type="EMBL" id="EFI93097.1"/>
    </source>
</evidence>
<evidence type="ECO:0000313" key="2">
    <source>
        <dbReference type="Proteomes" id="UP000007431"/>
    </source>
</evidence>
<organism evidence="2">
    <name type="scientific">Schizophyllum commune (strain H4-8 / FGSC 9210)</name>
    <name type="common">Split gill fungus</name>
    <dbReference type="NCBI Taxonomy" id="578458"/>
    <lineage>
        <taxon>Eukaryota</taxon>
        <taxon>Fungi</taxon>
        <taxon>Dikarya</taxon>
        <taxon>Basidiomycota</taxon>
        <taxon>Agaricomycotina</taxon>
        <taxon>Agaricomycetes</taxon>
        <taxon>Agaricomycetidae</taxon>
        <taxon>Agaricales</taxon>
        <taxon>Schizophyllaceae</taxon>
        <taxon>Schizophyllum</taxon>
    </lineage>
</organism>
<sequence length="546" mass="60745">MTTVSAADRAPMEILLRIFSCLVPSPQYCWEQMARTYQDQVNVPMIIETMRNVRAVCSTWRNLVYFQRSMAVPLVIDLDDKGQPKQPLRPILQLVQMQETLPLVAAVLASPHSSTPMTTLAIAHALRLANDFSHRLTHLIIRLDGLHQSPFPAIYAPQLTHLLIRRDSCPTSYNYRCAGADRQHALDFIRAIDAPHLQVLDAAVASIGPSISFDPFFVPPFGGLTVLNITTETLTQLAAVLKALPTLECVATSIYVPHGQVDLDDPTIYIMPVVHLPRLTTWKYRGMPAYLWPMVGALRSCSQLRELYASLHDEPTSLPQYWHEIPQIWPDLTLLALSQFVLDEEELLALVRALPLLTSLALEAGRTWHPESHGAPAPVGSAFLRALVAEPPLLPNLSRFAIYHSTCCAPPPHLSDVVAARMRGVHPLSTPLQEFTLAPACCRKHIDHPQYADERALRQLRRHGYRVRLCWNHRTNFMRPVCAGCAAAARPRTPPVQTGAWGEGWGDWEPAGGGVWGSGGWGDWESAGWDDWESGGWGGWELSTTV</sequence>
<gene>
    <name evidence="1" type="ORF">SCHCODRAFT_112544</name>
</gene>
<accession>D8QFB0</accession>
<reference evidence="1 2" key="1">
    <citation type="journal article" date="2010" name="Nat. Biotechnol.">
        <title>Genome sequence of the model mushroom Schizophyllum commune.</title>
        <authorList>
            <person name="Ohm R.A."/>
            <person name="de Jong J.F."/>
            <person name="Lugones L.G."/>
            <person name="Aerts A."/>
            <person name="Kothe E."/>
            <person name="Stajich J.E."/>
            <person name="de Vries R.P."/>
            <person name="Record E."/>
            <person name="Levasseur A."/>
            <person name="Baker S.E."/>
            <person name="Bartholomew K.A."/>
            <person name="Coutinho P.M."/>
            <person name="Erdmann S."/>
            <person name="Fowler T.J."/>
            <person name="Gathman A.C."/>
            <person name="Lombard V."/>
            <person name="Henrissat B."/>
            <person name="Knabe N."/>
            <person name="Kuees U."/>
            <person name="Lilly W.W."/>
            <person name="Lindquist E."/>
            <person name="Lucas S."/>
            <person name="Magnuson J.K."/>
            <person name="Piumi F."/>
            <person name="Raudaskoski M."/>
            <person name="Salamov A."/>
            <person name="Schmutz J."/>
            <person name="Schwarze F.W.M.R."/>
            <person name="vanKuyk P.A."/>
            <person name="Horton J.S."/>
            <person name="Grigoriev I.V."/>
            <person name="Woesten H.A.B."/>
        </authorList>
    </citation>
    <scope>NUCLEOTIDE SEQUENCE [LARGE SCALE GENOMIC DNA]</scope>
    <source>
        <strain evidence="2">H4-8 / FGSC 9210</strain>
    </source>
</reference>
<protein>
    <recommendedName>
        <fullName evidence="3">F-box domain-containing protein</fullName>
    </recommendedName>
</protein>
<keyword evidence="2" id="KW-1185">Reference proteome</keyword>
<dbReference type="RefSeq" id="XP_003028000.1">
    <property type="nucleotide sequence ID" value="XM_003027954.1"/>
</dbReference>
<dbReference type="Proteomes" id="UP000007431">
    <property type="component" value="Unassembled WGS sequence"/>
</dbReference>
<dbReference type="InterPro" id="IPR032675">
    <property type="entry name" value="LRR_dom_sf"/>
</dbReference>
<dbReference type="InParanoid" id="D8QFB0"/>